<dbReference type="SUPFAM" id="SSF53927">
    <property type="entry name" value="Cytidine deaminase-like"/>
    <property type="match status" value="1"/>
</dbReference>
<protein>
    <submittedName>
        <fullName evidence="4">tRNA-specific adenosine deaminase</fullName>
    </submittedName>
</protein>
<name>A0A2D0N161_FLAN2</name>
<dbReference type="GO" id="GO:0006152">
    <property type="term" value="P:purine nucleoside catabolic process"/>
    <property type="evidence" value="ECO:0007669"/>
    <property type="project" value="TreeGrafter"/>
</dbReference>
<sequence length="165" mass="18598">MEKKNHKHFILAAIDLAKQGMQFRAGGPFGAIVVKEGKIIGQSFNRVFAKQDPTAHAEIEAIRDACSRQGVAHLEGATLYSSCEPCPMCFSAIYYAKIQEVYYAASHADADKIAGFGVNELYAELERPVEKRQLAHHQCEREQGLDPFIQWQEEHLSKEDYIDQL</sequence>
<dbReference type="Gene3D" id="3.40.140.10">
    <property type="entry name" value="Cytidine Deaminase, domain 2"/>
    <property type="match status" value="1"/>
</dbReference>
<dbReference type="PANTHER" id="PTHR11079">
    <property type="entry name" value="CYTOSINE DEAMINASE FAMILY MEMBER"/>
    <property type="match status" value="1"/>
</dbReference>
<evidence type="ECO:0000313" key="4">
    <source>
        <dbReference type="EMBL" id="PHN02197.1"/>
    </source>
</evidence>
<keyword evidence="5" id="KW-1185">Reference proteome</keyword>
<dbReference type="GO" id="GO:0008270">
    <property type="term" value="F:zinc ion binding"/>
    <property type="evidence" value="ECO:0007669"/>
    <property type="project" value="InterPro"/>
</dbReference>
<dbReference type="Pfam" id="PF00383">
    <property type="entry name" value="dCMP_cyt_deam_1"/>
    <property type="match status" value="1"/>
</dbReference>
<comment type="caution">
    <text evidence="4">The sequence shown here is derived from an EMBL/GenBank/DDBJ whole genome shotgun (WGS) entry which is preliminary data.</text>
</comment>
<keyword evidence="1" id="KW-0479">Metal-binding</keyword>
<keyword evidence="2" id="KW-0862">Zinc</keyword>
<dbReference type="AlphaFoldDB" id="A0A2D0N161"/>
<dbReference type="RefSeq" id="WP_099154388.1">
    <property type="nucleotide sequence ID" value="NZ_PDUD01000043.1"/>
</dbReference>
<organism evidence="4 5">
    <name type="scientific">Flavilitoribacter nigricans (strain ATCC 23147 / DSM 23189 / NBRC 102662 / NCIMB 1420 / SS-2)</name>
    <name type="common">Lewinella nigricans</name>
    <dbReference type="NCBI Taxonomy" id="1122177"/>
    <lineage>
        <taxon>Bacteria</taxon>
        <taxon>Pseudomonadati</taxon>
        <taxon>Bacteroidota</taxon>
        <taxon>Saprospiria</taxon>
        <taxon>Saprospirales</taxon>
        <taxon>Lewinellaceae</taxon>
        <taxon>Flavilitoribacter</taxon>
    </lineage>
</organism>
<dbReference type="InterPro" id="IPR016193">
    <property type="entry name" value="Cytidine_deaminase-like"/>
</dbReference>
<proteinExistence type="predicted"/>
<evidence type="ECO:0000259" key="3">
    <source>
        <dbReference type="PROSITE" id="PS51747"/>
    </source>
</evidence>
<dbReference type="PANTHER" id="PTHR11079:SF161">
    <property type="entry name" value="CMP_DCMP-TYPE DEAMINASE DOMAIN-CONTAINING PROTEIN"/>
    <property type="match status" value="1"/>
</dbReference>
<evidence type="ECO:0000256" key="2">
    <source>
        <dbReference type="ARBA" id="ARBA00022833"/>
    </source>
</evidence>
<dbReference type="InterPro" id="IPR016192">
    <property type="entry name" value="APOBEC/CMP_deaminase_Zn-bd"/>
</dbReference>
<reference evidence="4 5" key="1">
    <citation type="submission" date="2017-10" db="EMBL/GenBank/DDBJ databases">
        <title>The draft genome sequence of Lewinella nigricans NBRC 102662.</title>
        <authorList>
            <person name="Wang K."/>
        </authorList>
    </citation>
    <scope>NUCLEOTIDE SEQUENCE [LARGE SCALE GENOMIC DNA]</scope>
    <source>
        <strain evidence="4 5">NBRC 102662</strain>
    </source>
</reference>
<gene>
    <name evidence="4" type="ORF">CRP01_33215</name>
</gene>
<evidence type="ECO:0000256" key="1">
    <source>
        <dbReference type="ARBA" id="ARBA00022723"/>
    </source>
</evidence>
<dbReference type="OrthoDB" id="9802676at2"/>
<dbReference type="Proteomes" id="UP000223913">
    <property type="component" value="Unassembled WGS sequence"/>
</dbReference>
<evidence type="ECO:0000313" key="5">
    <source>
        <dbReference type="Proteomes" id="UP000223913"/>
    </source>
</evidence>
<dbReference type="InterPro" id="IPR002125">
    <property type="entry name" value="CMP_dCMP_dom"/>
</dbReference>
<dbReference type="CDD" id="cd01285">
    <property type="entry name" value="nucleoside_deaminase"/>
    <property type="match status" value="1"/>
</dbReference>
<dbReference type="PROSITE" id="PS00903">
    <property type="entry name" value="CYT_DCMP_DEAMINASES_1"/>
    <property type="match status" value="1"/>
</dbReference>
<accession>A0A2D0N161</accession>
<dbReference type="GO" id="GO:0047974">
    <property type="term" value="F:guanosine deaminase activity"/>
    <property type="evidence" value="ECO:0007669"/>
    <property type="project" value="TreeGrafter"/>
</dbReference>
<feature type="domain" description="CMP/dCMP-type deaminase" evidence="3">
    <location>
        <begin position="4"/>
        <end position="129"/>
    </location>
</feature>
<dbReference type="PROSITE" id="PS51747">
    <property type="entry name" value="CYT_DCMP_DEAMINASES_2"/>
    <property type="match status" value="1"/>
</dbReference>
<dbReference type="EMBL" id="PDUD01000043">
    <property type="protein sequence ID" value="PHN02197.1"/>
    <property type="molecule type" value="Genomic_DNA"/>
</dbReference>